<gene>
    <name evidence="8" type="ORF">GpartN1_g92.t1</name>
</gene>
<dbReference type="GO" id="GO:0016020">
    <property type="term" value="C:membrane"/>
    <property type="evidence" value="ECO:0007669"/>
    <property type="project" value="UniProtKB-SubCell"/>
</dbReference>
<evidence type="ECO:0000256" key="6">
    <source>
        <dbReference type="SAM" id="MobiDB-lite"/>
    </source>
</evidence>
<feature type="transmembrane region" description="Helical" evidence="7">
    <location>
        <begin position="560"/>
        <end position="578"/>
    </location>
</feature>
<evidence type="ECO:0000256" key="4">
    <source>
        <dbReference type="ARBA" id="ARBA00022989"/>
    </source>
</evidence>
<dbReference type="OrthoDB" id="4344at2759"/>
<accession>A0A9C7PPW9</accession>
<evidence type="ECO:0000256" key="7">
    <source>
        <dbReference type="SAM" id="Phobius"/>
    </source>
</evidence>
<feature type="transmembrane region" description="Helical" evidence="7">
    <location>
        <begin position="341"/>
        <end position="366"/>
    </location>
</feature>
<feature type="region of interest" description="Disordered" evidence="6">
    <location>
        <begin position="494"/>
        <end position="515"/>
    </location>
</feature>
<organism evidence="8 9">
    <name type="scientific">Galdieria partita</name>
    <dbReference type="NCBI Taxonomy" id="83374"/>
    <lineage>
        <taxon>Eukaryota</taxon>
        <taxon>Rhodophyta</taxon>
        <taxon>Bangiophyceae</taxon>
        <taxon>Galdieriales</taxon>
        <taxon>Galdieriaceae</taxon>
        <taxon>Galdieria</taxon>
    </lineage>
</organism>
<dbReference type="Proteomes" id="UP001061958">
    <property type="component" value="Unassembled WGS sequence"/>
</dbReference>
<dbReference type="SUPFAM" id="SSF103473">
    <property type="entry name" value="MFS general substrate transporter"/>
    <property type="match status" value="1"/>
</dbReference>
<keyword evidence="3 7" id="KW-0812">Transmembrane</keyword>
<sequence>MKSLNRDLFKVEERTEQLEDNSALEDEETLQPLTLRRLLLLTICTAGQAFSWACQFTYMTPHFLELGLEKEWANFLWVAGPISGLIVQPTIGAYSDRCTSRFGRRRPFLFSGMLCMVCGLLLVANSKNIGKLFGDSSRSTPRGALVCSIIGFWIIDLSNNAIQAPGRTLLADLAPPEQQELANALTSFWMGVGNLGGYIVGGFPAIYSWIPLGWSDLNSVFIIAVAVLVPTCVTTLICANEKPIGKDPLEFMGESGRRQSVDMGKRPTVLTEILRAFADMPKPMEGVMYVQFFSWIAFFAFQINASSWMGENIFGGKPTAYPEYNEEAFKRLHAFEAGVKAFSLSMAVQSVVSLLFSALLPVVIGLTSLRAVYLFTQIDLAMTLLVAVAITYLPINWRKIFAMLLVSSTGIPWAATLSLPYAIVARLADPDAKGLFLGVLNIFIVIPQLLVALSVGAVLKMFGGNLNAALVVGGFSAIVAAFFVVNLTLPKEVETEEDDEEQEEEEKQQIEGVSRTIRSSMQSKGGLGGSSFFEPTPEEENLPLLVPRSRSRIRTSPSEIFLPTYGAVPGYGIFYGLGSKRFQATMRRVRSSEGPLVRVTSASSGLRIPKIRRVQSEARAPLNCYTSIDKSER</sequence>
<comment type="caution">
    <text evidence="8">The sequence shown here is derived from an EMBL/GenBank/DDBJ whole genome shotgun (WGS) entry which is preliminary data.</text>
</comment>
<evidence type="ECO:0000256" key="2">
    <source>
        <dbReference type="ARBA" id="ARBA00022448"/>
    </source>
</evidence>
<dbReference type="InterPro" id="IPR036259">
    <property type="entry name" value="MFS_trans_sf"/>
</dbReference>
<dbReference type="EMBL" id="BQMJ01000001">
    <property type="protein sequence ID" value="GJQ08301.1"/>
    <property type="molecule type" value="Genomic_DNA"/>
</dbReference>
<keyword evidence="2" id="KW-0813">Transport</keyword>
<feature type="transmembrane region" description="Helical" evidence="7">
    <location>
        <begin position="466"/>
        <end position="489"/>
    </location>
</feature>
<feature type="transmembrane region" description="Helical" evidence="7">
    <location>
        <begin position="400"/>
        <end position="423"/>
    </location>
</feature>
<keyword evidence="9" id="KW-1185">Reference proteome</keyword>
<dbReference type="Pfam" id="PF07690">
    <property type="entry name" value="MFS_1"/>
    <property type="match status" value="1"/>
</dbReference>
<dbReference type="PANTHER" id="PTHR19432:SF35">
    <property type="entry name" value="SOLUTE CARRIER FAMILY 45 MEMBER 3 ISOFORM X1"/>
    <property type="match status" value="1"/>
</dbReference>
<evidence type="ECO:0000256" key="1">
    <source>
        <dbReference type="ARBA" id="ARBA00004141"/>
    </source>
</evidence>
<evidence type="ECO:0000313" key="9">
    <source>
        <dbReference type="Proteomes" id="UP001061958"/>
    </source>
</evidence>
<reference evidence="8" key="2">
    <citation type="submission" date="2022-01" db="EMBL/GenBank/DDBJ databases">
        <authorList>
            <person name="Hirooka S."/>
            <person name="Miyagishima S.Y."/>
        </authorList>
    </citation>
    <scope>NUCLEOTIDE SEQUENCE</scope>
    <source>
        <strain evidence="8">NBRC 102759</strain>
    </source>
</reference>
<evidence type="ECO:0000313" key="8">
    <source>
        <dbReference type="EMBL" id="GJQ08301.1"/>
    </source>
</evidence>
<evidence type="ECO:0000256" key="5">
    <source>
        <dbReference type="ARBA" id="ARBA00023136"/>
    </source>
</evidence>
<comment type="subcellular location">
    <subcellularLocation>
        <location evidence="1">Membrane</location>
        <topology evidence="1">Multi-pass membrane protein</topology>
    </subcellularLocation>
</comment>
<dbReference type="PANTHER" id="PTHR19432">
    <property type="entry name" value="SUGAR TRANSPORTER"/>
    <property type="match status" value="1"/>
</dbReference>
<reference evidence="8" key="1">
    <citation type="journal article" date="2022" name="Proc. Natl. Acad. Sci. U.S.A.">
        <title>Life cycle and functional genomics of the unicellular red alga Galdieria for elucidating algal and plant evolution and industrial use.</title>
        <authorList>
            <person name="Hirooka S."/>
            <person name="Itabashi T."/>
            <person name="Ichinose T.M."/>
            <person name="Onuma R."/>
            <person name="Fujiwara T."/>
            <person name="Yamashita S."/>
            <person name="Jong L.W."/>
            <person name="Tomita R."/>
            <person name="Iwane A.H."/>
            <person name="Miyagishima S.Y."/>
        </authorList>
    </citation>
    <scope>NUCLEOTIDE SEQUENCE</scope>
    <source>
        <strain evidence="8">NBRC 102759</strain>
    </source>
</reference>
<keyword evidence="5 7" id="KW-0472">Membrane</keyword>
<feature type="region of interest" description="Disordered" evidence="6">
    <location>
        <begin position="520"/>
        <end position="539"/>
    </location>
</feature>
<evidence type="ECO:0008006" key="10">
    <source>
        <dbReference type="Google" id="ProtNLM"/>
    </source>
</evidence>
<feature type="transmembrane region" description="Helical" evidence="7">
    <location>
        <begin position="183"/>
        <end position="207"/>
    </location>
</feature>
<dbReference type="GO" id="GO:0008506">
    <property type="term" value="F:sucrose:proton symporter activity"/>
    <property type="evidence" value="ECO:0007669"/>
    <property type="project" value="TreeGrafter"/>
</dbReference>
<feature type="transmembrane region" description="Helical" evidence="7">
    <location>
        <begin position="72"/>
        <end position="95"/>
    </location>
</feature>
<proteinExistence type="predicted"/>
<protein>
    <recommendedName>
        <fullName evidence="10">Sucrose transporter</fullName>
    </recommendedName>
</protein>
<feature type="transmembrane region" description="Helical" evidence="7">
    <location>
        <begin position="372"/>
        <end position="393"/>
    </location>
</feature>
<feature type="transmembrane region" description="Helical" evidence="7">
    <location>
        <begin position="435"/>
        <end position="459"/>
    </location>
</feature>
<dbReference type="Gene3D" id="1.20.1250.20">
    <property type="entry name" value="MFS general substrate transporter like domains"/>
    <property type="match status" value="1"/>
</dbReference>
<dbReference type="InterPro" id="IPR011701">
    <property type="entry name" value="MFS"/>
</dbReference>
<feature type="transmembrane region" description="Helical" evidence="7">
    <location>
        <begin position="38"/>
        <end position="60"/>
    </location>
</feature>
<feature type="compositionally biased region" description="Acidic residues" evidence="6">
    <location>
        <begin position="494"/>
        <end position="506"/>
    </location>
</feature>
<feature type="transmembrane region" description="Helical" evidence="7">
    <location>
        <begin position="219"/>
        <end position="239"/>
    </location>
</feature>
<name>A0A9C7PPW9_9RHOD</name>
<evidence type="ECO:0000256" key="3">
    <source>
        <dbReference type="ARBA" id="ARBA00022692"/>
    </source>
</evidence>
<feature type="transmembrane region" description="Helical" evidence="7">
    <location>
        <begin position="107"/>
        <end position="123"/>
    </location>
</feature>
<dbReference type="AlphaFoldDB" id="A0A9C7PPW9"/>
<keyword evidence="4 7" id="KW-1133">Transmembrane helix</keyword>